<comment type="caution">
    <text evidence="1">The sequence shown here is derived from an EMBL/GenBank/DDBJ whole genome shotgun (WGS) entry which is preliminary data.</text>
</comment>
<dbReference type="EMBL" id="CM042022">
    <property type="protein sequence ID" value="KAI3814498.1"/>
    <property type="molecule type" value="Genomic_DNA"/>
</dbReference>
<gene>
    <name evidence="1" type="ORF">L1987_14138</name>
</gene>
<accession>A0ACB9J3I3</accession>
<reference evidence="1 2" key="2">
    <citation type="journal article" date="2022" name="Mol. Ecol. Resour.">
        <title>The genomes of chicory, endive, great burdock and yacon provide insights into Asteraceae paleo-polyploidization history and plant inulin production.</title>
        <authorList>
            <person name="Fan W."/>
            <person name="Wang S."/>
            <person name="Wang H."/>
            <person name="Wang A."/>
            <person name="Jiang F."/>
            <person name="Liu H."/>
            <person name="Zhao H."/>
            <person name="Xu D."/>
            <person name="Zhang Y."/>
        </authorList>
    </citation>
    <scope>NUCLEOTIDE SEQUENCE [LARGE SCALE GENOMIC DNA]</scope>
    <source>
        <strain evidence="2">cv. Yunnan</strain>
        <tissue evidence="1">Leaves</tissue>
    </source>
</reference>
<name>A0ACB9J3I3_9ASTR</name>
<keyword evidence="2" id="KW-1185">Reference proteome</keyword>
<proteinExistence type="predicted"/>
<evidence type="ECO:0000313" key="2">
    <source>
        <dbReference type="Proteomes" id="UP001056120"/>
    </source>
</evidence>
<organism evidence="1 2">
    <name type="scientific">Smallanthus sonchifolius</name>
    <dbReference type="NCBI Taxonomy" id="185202"/>
    <lineage>
        <taxon>Eukaryota</taxon>
        <taxon>Viridiplantae</taxon>
        <taxon>Streptophyta</taxon>
        <taxon>Embryophyta</taxon>
        <taxon>Tracheophyta</taxon>
        <taxon>Spermatophyta</taxon>
        <taxon>Magnoliopsida</taxon>
        <taxon>eudicotyledons</taxon>
        <taxon>Gunneridae</taxon>
        <taxon>Pentapetalae</taxon>
        <taxon>asterids</taxon>
        <taxon>campanulids</taxon>
        <taxon>Asterales</taxon>
        <taxon>Asteraceae</taxon>
        <taxon>Asteroideae</taxon>
        <taxon>Heliantheae alliance</taxon>
        <taxon>Millerieae</taxon>
        <taxon>Smallanthus</taxon>
    </lineage>
</organism>
<sequence>MRPNNILLTHDFEAMVGDFGLARWQPDGEMGVETRIIGTFGYLAPEYAQTGEITEKADVYSFGVVLVELITGRKAVDINRPKGQQYLTEWTRPLLEETAITELIDPRLRGTSPLRARRQVAVGLLRTLYRQRFSTLSYASDARKDDNDSGTNPSFIHPTSVVHPNAIIGQSVSIGPFCTVGSSVVLGNDCKLHPGSHVYGNTKLGDKCILMSGAVVGDNIPGKTIIGCNNVIGHHAVVGIKCQDMKYKEGNECFLQVGDDNEIREHVSIHRSSKPSDRTVIGDNNLIMGSCHIAHDCKVGSNNIFANSTLLAGHVSVEDHAHTAGAIVVHQFCNIGSFCFIGGGSVVSQDVPKYTMVAGDRAELRGLNLEGLRRNGFSVTEIKSLRAAYRKIFMPTNASLGGIEDRLADVILEFFLSVYVCISVILCVLPVPRFCIKLLLERHTDGKVFVGSMKCYSPPSIHPNTPKIPVFEFHLHEHEGYLVCFSGLYLMHP</sequence>
<evidence type="ECO:0000313" key="1">
    <source>
        <dbReference type="EMBL" id="KAI3814498.1"/>
    </source>
</evidence>
<protein>
    <submittedName>
        <fullName evidence="1">Uncharacterized protein</fullName>
    </submittedName>
</protein>
<reference evidence="2" key="1">
    <citation type="journal article" date="2022" name="Mol. Ecol. Resour.">
        <title>The genomes of chicory, endive, great burdock and yacon provide insights into Asteraceae palaeo-polyploidization history and plant inulin production.</title>
        <authorList>
            <person name="Fan W."/>
            <person name="Wang S."/>
            <person name="Wang H."/>
            <person name="Wang A."/>
            <person name="Jiang F."/>
            <person name="Liu H."/>
            <person name="Zhao H."/>
            <person name="Xu D."/>
            <person name="Zhang Y."/>
        </authorList>
    </citation>
    <scope>NUCLEOTIDE SEQUENCE [LARGE SCALE GENOMIC DNA]</scope>
    <source>
        <strain evidence="2">cv. Yunnan</strain>
    </source>
</reference>
<dbReference type="Proteomes" id="UP001056120">
    <property type="component" value="Linkage Group LG05"/>
</dbReference>